<dbReference type="GO" id="GO:0016812">
    <property type="term" value="F:hydrolase activity, acting on carbon-nitrogen (but not peptide) bonds, in cyclic amides"/>
    <property type="evidence" value="ECO:0007669"/>
    <property type="project" value="TreeGrafter"/>
</dbReference>
<evidence type="ECO:0000313" key="3">
    <source>
        <dbReference type="Proteomes" id="UP000019140"/>
    </source>
</evidence>
<dbReference type="InterPro" id="IPR050378">
    <property type="entry name" value="Metallo-dep_Hydrolases_sf"/>
</dbReference>
<name>W4M868_9BACT</name>
<dbReference type="Gene3D" id="2.30.40.10">
    <property type="entry name" value="Urease, subunit C, domain 1"/>
    <property type="match status" value="1"/>
</dbReference>
<feature type="domain" description="Amidohydrolase 3" evidence="1">
    <location>
        <begin position="408"/>
        <end position="583"/>
    </location>
</feature>
<protein>
    <recommendedName>
        <fullName evidence="1">Amidohydrolase 3 domain-containing protein</fullName>
    </recommendedName>
</protein>
<proteinExistence type="predicted"/>
<dbReference type="SUPFAM" id="SSF51556">
    <property type="entry name" value="Metallo-dependent hydrolases"/>
    <property type="match status" value="1"/>
</dbReference>
<gene>
    <name evidence="2" type="ORF">ETSY2_16385</name>
</gene>
<organism evidence="2 3">
    <name type="scientific">Candidatus Entotheonella gemina</name>
    <dbReference type="NCBI Taxonomy" id="1429439"/>
    <lineage>
        <taxon>Bacteria</taxon>
        <taxon>Pseudomonadati</taxon>
        <taxon>Nitrospinota/Tectimicrobiota group</taxon>
        <taxon>Candidatus Tectimicrobiota</taxon>
        <taxon>Candidatus Entotheonellia</taxon>
        <taxon>Candidatus Entotheonellales</taxon>
        <taxon>Candidatus Entotheonellaceae</taxon>
        <taxon>Candidatus Entotheonella</taxon>
    </lineage>
</organism>
<dbReference type="InterPro" id="IPR013108">
    <property type="entry name" value="Amidohydro_3"/>
</dbReference>
<evidence type="ECO:0000259" key="1">
    <source>
        <dbReference type="Pfam" id="PF07969"/>
    </source>
</evidence>
<dbReference type="InterPro" id="IPR032466">
    <property type="entry name" value="Metal_Hydrolase"/>
</dbReference>
<dbReference type="Gene3D" id="3.20.20.140">
    <property type="entry name" value="Metal-dependent hydrolases"/>
    <property type="match status" value="2"/>
</dbReference>
<feature type="domain" description="Amidohydrolase 3" evidence="1">
    <location>
        <begin position="47"/>
        <end position="202"/>
    </location>
</feature>
<dbReference type="Pfam" id="PF07969">
    <property type="entry name" value="Amidohydro_3"/>
    <property type="match status" value="2"/>
</dbReference>
<dbReference type="Proteomes" id="UP000019140">
    <property type="component" value="Unassembled WGS sequence"/>
</dbReference>
<dbReference type="AlphaFoldDB" id="W4M868"/>
<dbReference type="PANTHER" id="PTHR11647">
    <property type="entry name" value="HYDRANTOINASE/DIHYDROPYRIMIDINASE FAMILY MEMBER"/>
    <property type="match status" value="1"/>
</dbReference>
<dbReference type="GO" id="GO:0005829">
    <property type="term" value="C:cytosol"/>
    <property type="evidence" value="ECO:0007669"/>
    <property type="project" value="TreeGrafter"/>
</dbReference>
<dbReference type="SUPFAM" id="SSF51338">
    <property type="entry name" value="Composite domain of metallo-dependent hydrolases"/>
    <property type="match status" value="1"/>
</dbReference>
<dbReference type="InterPro" id="IPR011059">
    <property type="entry name" value="Metal-dep_hydrolase_composite"/>
</dbReference>
<evidence type="ECO:0000313" key="2">
    <source>
        <dbReference type="EMBL" id="ETX06564.1"/>
    </source>
</evidence>
<dbReference type="PANTHER" id="PTHR11647:SF1">
    <property type="entry name" value="COLLAPSIN RESPONSE MEDIATOR PROTEIN"/>
    <property type="match status" value="1"/>
</dbReference>
<dbReference type="HOGENOM" id="CLU_016107_2_1_7"/>
<sequence>MAEYDLIIRNGTIVDGTGGIPAYRGDVAIKQGKIAMISGRIKASAQKEVDATGCIVAPGAIDLHNHYDLQLNWDPYATMSGWHGVTTVAIGQCGFGFAPCKPKDQEAAMRLLTRIEAIPLNTMQLGLSWDWESFPQWMDSLAKRPLGVNVGALVPFNPLRLYVMGIEESRERMSATEAETRQMQALVHEAMKAGAFGWSSMKTLINRPDDGRFIPSQVASNEEYLALAQVLSEFGVGSIGWTRGAAERPLPPGEPDLLGGAAPTGSGIQMDPVEGDAPGKGREDFLIEMCLASGRPLQWGAVSQSEAAPGRYKEQLAFLERAHAEGAWMYAQSSSTAASPVFELAEYNGFDAMPNWIDPFVGTPEERIAKLNTPGVRDRMRQDVGAWTGTGGTADVASNWTKMRVVEVRHPRNYEYEGLTIEELAKVTGKHPMDAMLDLALDEDLRTEFSTDPTNGTDPQAVAEILNHPYIHPCVSDGGAHVRYLTLGTWPVNFLALWARDRQIMSPEKAHYKISGLPAWIAGFTDRGILREGYAADIIVYELEKLGFLYDSPVYATDFPGEERRLIQKAKGIRYTIVNGGITFEDSDCTNTTPGKLLRSYDMVNR</sequence>
<dbReference type="EMBL" id="AZHX01000665">
    <property type="protein sequence ID" value="ETX06564.1"/>
    <property type="molecule type" value="Genomic_DNA"/>
</dbReference>
<keyword evidence="3" id="KW-1185">Reference proteome</keyword>
<comment type="caution">
    <text evidence="2">The sequence shown here is derived from an EMBL/GenBank/DDBJ whole genome shotgun (WGS) entry which is preliminary data.</text>
</comment>
<accession>W4M868</accession>
<reference evidence="2 3" key="1">
    <citation type="journal article" date="2014" name="Nature">
        <title>An environmental bacterial taxon with a large and distinct metabolic repertoire.</title>
        <authorList>
            <person name="Wilson M.C."/>
            <person name="Mori T."/>
            <person name="Ruckert C."/>
            <person name="Uria A.R."/>
            <person name="Helf M.J."/>
            <person name="Takada K."/>
            <person name="Gernert C."/>
            <person name="Steffens U.A."/>
            <person name="Heycke N."/>
            <person name="Schmitt S."/>
            <person name="Rinke C."/>
            <person name="Helfrich E.J."/>
            <person name="Brachmann A.O."/>
            <person name="Gurgui C."/>
            <person name="Wakimoto T."/>
            <person name="Kracht M."/>
            <person name="Crusemann M."/>
            <person name="Hentschel U."/>
            <person name="Abe I."/>
            <person name="Matsunaga S."/>
            <person name="Kalinowski J."/>
            <person name="Takeyama H."/>
            <person name="Piel J."/>
        </authorList>
    </citation>
    <scope>NUCLEOTIDE SEQUENCE [LARGE SCALE GENOMIC DNA]</scope>
    <source>
        <strain evidence="3">TSY2</strain>
    </source>
</reference>